<keyword evidence="1" id="KW-0175">Coiled coil</keyword>
<dbReference type="EMBL" id="NIVC01003055">
    <property type="protein sequence ID" value="PAA53612.1"/>
    <property type="molecule type" value="Genomic_DNA"/>
</dbReference>
<accession>A0A267DYP5</accession>
<evidence type="ECO:0008006" key="5">
    <source>
        <dbReference type="Google" id="ProtNLM"/>
    </source>
</evidence>
<sequence length="810" mass="92028">LHHSCRYRKFEPQSLDSWCNRTAHNQQCSLWLQPDPKDACRAYCSICAKDFQIGSAGFGAVENHAKSKKHSDRYMLKLQKESSATSINFYFKPQRSSTSNPSADGTNGDTTTEKPSTLDAKVMKAELRHALNIVEHHRSFASADHGIYKTMFPDSQIAQKFKCQRQKTTYLVTEAIAPTIRNEIIQDINSGSGYFSLAIDESNQAMGSQKFLSIVVSFISITKKKLLILPLKTVSIPDGRAATLEAAVANTCNELGLRFKSCVCVMSDGPSVMTGRHGGFHTLMDKHAPHLLKMATCSLHHVSNAARAACDKLGKKAENLADLVHSYFLYTSRWTRYEHVQDMLELQSHRFLRRVETRWIQLLPVVNRLVEQLEGLREFFLKRLRLENPNDLKKESVQSIQSLLADDEVEFDLLFLQAVLPMLDKFEKAFQGNNVKIHLMYIELRMLFKELLACFLTKEHVASNAKHLSRMKFPFEACLPDNQVFIGEKARNFLSTRESADVKKVCIVRARQFYNELTQYLQSHLPLANAALRCAQFLDPSKVSLVDSSYPVGLAKEMHFSEQDISTIDTDFRRLSLALCSKDCDKLQDVEVLDFWLPVVNATLSGVGTAEEGSVYEYPALRKLVLAALSIPHGNAAVERVFADLTDLFSKKRSNLDIRTIDGCLLTRGFLKSTGLTCEMFHFNDAYINAGFHARHSWKQHLERQREENEEKQKKLAKERELAVEIAQEIKKATHSAQLQAKEESIRKRRLEVDAQADRAAAMLDEYQRQVAALAIERKTLEKETEGLKEKKRKLEEKATKSTIASYFKK</sequence>
<evidence type="ECO:0000256" key="2">
    <source>
        <dbReference type="SAM" id="MobiDB-lite"/>
    </source>
</evidence>
<evidence type="ECO:0000256" key="1">
    <source>
        <dbReference type="SAM" id="Coils"/>
    </source>
</evidence>
<feature type="coiled-coil region" evidence="1">
    <location>
        <begin position="695"/>
        <end position="729"/>
    </location>
</feature>
<dbReference type="InterPro" id="IPR012337">
    <property type="entry name" value="RNaseH-like_sf"/>
</dbReference>
<dbReference type="PANTHER" id="PTHR37162:SF1">
    <property type="entry name" value="BED-TYPE DOMAIN-CONTAINING PROTEIN"/>
    <property type="match status" value="1"/>
</dbReference>
<name>A0A267DYP5_9PLAT</name>
<proteinExistence type="predicted"/>
<evidence type="ECO:0000313" key="4">
    <source>
        <dbReference type="Proteomes" id="UP000215902"/>
    </source>
</evidence>
<feature type="region of interest" description="Disordered" evidence="2">
    <location>
        <begin position="92"/>
        <end position="115"/>
    </location>
</feature>
<gene>
    <name evidence="3" type="ORF">BOX15_Mlig005655g1</name>
</gene>
<comment type="caution">
    <text evidence="3">The sequence shown here is derived from an EMBL/GenBank/DDBJ whole genome shotgun (WGS) entry which is preliminary data.</text>
</comment>
<organism evidence="3 4">
    <name type="scientific">Macrostomum lignano</name>
    <dbReference type="NCBI Taxonomy" id="282301"/>
    <lineage>
        <taxon>Eukaryota</taxon>
        <taxon>Metazoa</taxon>
        <taxon>Spiralia</taxon>
        <taxon>Lophotrochozoa</taxon>
        <taxon>Platyhelminthes</taxon>
        <taxon>Rhabditophora</taxon>
        <taxon>Macrostomorpha</taxon>
        <taxon>Macrostomida</taxon>
        <taxon>Macrostomidae</taxon>
        <taxon>Macrostomum</taxon>
    </lineage>
</organism>
<dbReference type="SUPFAM" id="SSF53098">
    <property type="entry name" value="Ribonuclease H-like"/>
    <property type="match status" value="1"/>
</dbReference>
<dbReference type="OrthoDB" id="6148792at2759"/>
<feature type="region of interest" description="Disordered" evidence="2">
    <location>
        <begin position="784"/>
        <end position="810"/>
    </location>
</feature>
<dbReference type="Proteomes" id="UP000215902">
    <property type="component" value="Unassembled WGS sequence"/>
</dbReference>
<feature type="compositionally biased region" description="Basic and acidic residues" evidence="2">
    <location>
        <begin position="784"/>
        <end position="800"/>
    </location>
</feature>
<evidence type="ECO:0000313" key="3">
    <source>
        <dbReference type="EMBL" id="PAA53612.1"/>
    </source>
</evidence>
<dbReference type="STRING" id="282301.A0A267DYP5"/>
<reference evidence="3 4" key="1">
    <citation type="submission" date="2017-06" db="EMBL/GenBank/DDBJ databases">
        <title>A platform for efficient transgenesis in Macrostomum lignano, a flatworm model organism for stem cell research.</title>
        <authorList>
            <person name="Berezikov E."/>
        </authorList>
    </citation>
    <scope>NUCLEOTIDE SEQUENCE [LARGE SCALE GENOMIC DNA]</scope>
    <source>
        <strain evidence="3">DV1</strain>
        <tissue evidence="3">Whole organism</tissue>
    </source>
</reference>
<keyword evidence="4" id="KW-1185">Reference proteome</keyword>
<dbReference type="AlphaFoldDB" id="A0A267DYP5"/>
<feature type="non-terminal residue" evidence="3">
    <location>
        <position position="1"/>
    </location>
</feature>
<feature type="compositionally biased region" description="Polar residues" evidence="2">
    <location>
        <begin position="801"/>
        <end position="810"/>
    </location>
</feature>
<protein>
    <recommendedName>
        <fullName evidence="5">DUF4371 domain-containing protein</fullName>
    </recommendedName>
</protein>
<dbReference type="PANTHER" id="PTHR37162">
    <property type="entry name" value="HAT FAMILY DIMERISATION DOMAINCONTAINING PROTEIN-RELATED"/>
    <property type="match status" value="1"/>
</dbReference>